<dbReference type="InterPro" id="IPR027417">
    <property type="entry name" value="P-loop_NTPase"/>
</dbReference>
<proteinExistence type="inferred from homology"/>
<feature type="domain" description="Tr-type G" evidence="6">
    <location>
        <begin position="11"/>
        <end position="233"/>
    </location>
</feature>
<protein>
    <submittedName>
        <fullName evidence="7">Eukaryotic peptide chain release factor GTP-binding subunit ERF3A</fullName>
    </submittedName>
</protein>
<evidence type="ECO:0000313" key="8">
    <source>
        <dbReference type="Proteomes" id="UP000740883"/>
    </source>
</evidence>
<dbReference type="Pfam" id="PF03143">
    <property type="entry name" value="GTP_EFTU_D3"/>
    <property type="match status" value="1"/>
</dbReference>
<name>A0A9P6KZV4_9MICR</name>
<keyword evidence="4" id="KW-0648">Protein biosynthesis</keyword>
<dbReference type="InterPro" id="IPR009001">
    <property type="entry name" value="Transl_elong_EF1A/Init_IF2_C"/>
</dbReference>
<dbReference type="InterPro" id="IPR004160">
    <property type="entry name" value="Transl_elong_EFTu/EF1A_C"/>
</dbReference>
<dbReference type="PRINTS" id="PR00315">
    <property type="entry name" value="ELONGATNFCT"/>
</dbReference>
<evidence type="ECO:0000256" key="2">
    <source>
        <dbReference type="ARBA" id="ARBA00022741"/>
    </source>
</evidence>
<dbReference type="PANTHER" id="PTHR23115">
    <property type="entry name" value="TRANSLATION FACTOR"/>
    <property type="match status" value="1"/>
</dbReference>
<dbReference type="SUPFAM" id="SSF50447">
    <property type="entry name" value="Translation proteins"/>
    <property type="match status" value="1"/>
</dbReference>
<dbReference type="OrthoDB" id="342024at2759"/>
<keyword evidence="5" id="KW-0342">GTP-binding</keyword>
<dbReference type="GO" id="GO:0003924">
    <property type="term" value="F:GTPase activity"/>
    <property type="evidence" value="ECO:0007669"/>
    <property type="project" value="InterPro"/>
</dbReference>
<dbReference type="Pfam" id="PF00009">
    <property type="entry name" value="GTP_EFTU"/>
    <property type="match status" value="1"/>
</dbReference>
<evidence type="ECO:0000259" key="6">
    <source>
        <dbReference type="PROSITE" id="PS51722"/>
    </source>
</evidence>
<dbReference type="GO" id="GO:0005525">
    <property type="term" value="F:GTP binding"/>
    <property type="evidence" value="ECO:0007669"/>
    <property type="project" value="UniProtKB-KW"/>
</dbReference>
<comment type="caution">
    <text evidence="7">The sequence shown here is derived from an EMBL/GenBank/DDBJ whole genome shotgun (WGS) entry which is preliminary data.</text>
</comment>
<dbReference type="Gene3D" id="3.40.50.300">
    <property type="entry name" value="P-loop containing nucleotide triphosphate hydrolases"/>
    <property type="match status" value="1"/>
</dbReference>
<dbReference type="CDD" id="cd01883">
    <property type="entry name" value="EF1_alpha"/>
    <property type="match status" value="1"/>
</dbReference>
<gene>
    <name evidence="7" type="primary">GSPT1</name>
    <name evidence="7" type="ORF">NGRA_0922</name>
</gene>
<dbReference type="Proteomes" id="UP000740883">
    <property type="component" value="Unassembled WGS sequence"/>
</dbReference>
<sequence length="419" mass="46848">MDLDKLRISNKEIVNIVFVGHVDAGKSTICGQILVLQGLVDKRTIEKYKEASKESGRESWYLSWCLDTNPEEREKGKTTEVGTASFELPNRRINVLDAPGHKQYVFEMISGANAADVGVLVVSARINEFEAGFEKGGQTREHILLMKSSSVQKIIVLVNKMDDPSVNWSLERFTEIKRKIGAYVKNLFPTPEFIPISGMSGENIKYKKEKTWYEGPTFFDLLDRIELKKKDLSVLDITITEKSKLMGASFVCGMVNSGRLTKESTVKVIPGNQNLSIANLYDLDDVEVPEGVPGDTLKIKFKNSDLEELEVGHRLVEPSSEVLKACTRFTCGINILDSNGLICLGYSCMLHIGIVSVQCKIKELRNKDNKKIRFVRTGDKALALIEVDNTIVLSPNKDRFSLRIADKTLAVGVVRNIKE</sequence>
<evidence type="ECO:0000313" key="7">
    <source>
        <dbReference type="EMBL" id="KAF9763980.1"/>
    </source>
</evidence>
<dbReference type="GO" id="GO:0003746">
    <property type="term" value="F:translation elongation factor activity"/>
    <property type="evidence" value="ECO:0007669"/>
    <property type="project" value="UniProtKB-KW"/>
</dbReference>
<reference evidence="7 8" key="1">
    <citation type="journal article" date="2020" name="Genome Biol. Evol.">
        <title>Comparative genomics of strictly vertically transmitted, feminizing microsporidia endosymbionts of amphipod crustaceans.</title>
        <authorList>
            <person name="Cormier A."/>
            <person name="Chebbi M.A."/>
            <person name="Giraud I."/>
            <person name="Wattier R."/>
            <person name="Teixeira M."/>
            <person name="Gilbert C."/>
            <person name="Rigaud T."/>
            <person name="Cordaux R."/>
        </authorList>
    </citation>
    <scope>NUCLEOTIDE SEQUENCE [LARGE SCALE GENOMIC DNA]</scope>
    <source>
        <strain evidence="7 8">Ou3-Ou53</strain>
    </source>
</reference>
<accession>A0A9P6KZV4</accession>
<evidence type="ECO:0000256" key="1">
    <source>
        <dbReference type="ARBA" id="ARBA00007249"/>
    </source>
</evidence>
<dbReference type="Gene3D" id="2.40.30.10">
    <property type="entry name" value="Translation factors"/>
    <property type="match status" value="2"/>
</dbReference>
<dbReference type="InterPro" id="IPR009000">
    <property type="entry name" value="Transl_B-barrel_sf"/>
</dbReference>
<keyword evidence="2" id="KW-0547">Nucleotide-binding</keyword>
<keyword evidence="3" id="KW-0251">Elongation factor</keyword>
<dbReference type="AlphaFoldDB" id="A0A9P6KZV4"/>
<dbReference type="InterPro" id="IPR000795">
    <property type="entry name" value="T_Tr_GTP-bd_dom"/>
</dbReference>
<dbReference type="PROSITE" id="PS51722">
    <property type="entry name" value="G_TR_2"/>
    <property type="match status" value="1"/>
</dbReference>
<evidence type="ECO:0000256" key="4">
    <source>
        <dbReference type="ARBA" id="ARBA00022917"/>
    </source>
</evidence>
<evidence type="ECO:0000256" key="3">
    <source>
        <dbReference type="ARBA" id="ARBA00022768"/>
    </source>
</evidence>
<dbReference type="EMBL" id="SBJO01000045">
    <property type="protein sequence ID" value="KAF9763980.1"/>
    <property type="molecule type" value="Genomic_DNA"/>
</dbReference>
<evidence type="ECO:0000256" key="5">
    <source>
        <dbReference type="ARBA" id="ARBA00023134"/>
    </source>
</evidence>
<dbReference type="InterPro" id="IPR050100">
    <property type="entry name" value="TRAFAC_GTPase_members"/>
</dbReference>
<dbReference type="SUPFAM" id="SSF52540">
    <property type="entry name" value="P-loop containing nucleoside triphosphate hydrolases"/>
    <property type="match status" value="1"/>
</dbReference>
<organism evidence="7 8">
    <name type="scientific">Nosema granulosis</name>
    <dbReference type="NCBI Taxonomy" id="83296"/>
    <lineage>
        <taxon>Eukaryota</taxon>
        <taxon>Fungi</taxon>
        <taxon>Fungi incertae sedis</taxon>
        <taxon>Microsporidia</taxon>
        <taxon>Nosematidae</taxon>
        <taxon>Nosema</taxon>
    </lineage>
</organism>
<dbReference type="SUPFAM" id="SSF50465">
    <property type="entry name" value="EF-Tu/eEF-1alpha/eIF2-gamma C-terminal domain"/>
    <property type="match status" value="1"/>
</dbReference>
<keyword evidence="8" id="KW-1185">Reference proteome</keyword>
<comment type="similarity">
    <text evidence="1">Belongs to the TRAFAC class translation factor GTPase superfamily. Classic translation factor GTPase family. EF-Tu/EF-1A subfamily.</text>
</comment>